<dbReference type="InterPro" id="IPR004089">
    <property type="entry name" value="MCPsignal_dom"/>
</dbReference>
<dbReference type="OrthoDB" id="2489132at2"/>
<evidence type="ECO:0000313" key="8">
    <source>
        <dbReference type="EMBL" id="PWV64719.1"/>
    </source>
</evidence>
<feature type="compositionally biased region" description="Polar residues" evidence="5">
    <location>
        <begin position="726"/>
        <end position="740"/>
    </location>
</feature>
<proteinExistence type="inferred from homology"/>
<dbReference type="RefSeq" id="WP_110017351.1">
    <property type="nucleotide sequence ID" value="NZ_QGTJ01000002.1"/>
</dbReference>
<reference evidence="8 9" key="1">
    <citation type="submission" date="2018-05" db="EMBL/GenBank/DDBJ databases">
        <title>Genomic Encyclopedia of Type Strains, Phase IV (KMG-IV): sequencing the most valuable type-strain genomes for metagenomic binning, comparative biology and taxonomic classification.</title>
        <authorList>
            <person name="Goeker M."/>
        </authorList>
    </citation>
    <scope>NUCLEOTIDE SEQUENCE [LARGE SCALE GENOMIC DNA]</scope>
    <source>
        <strain evidence="8 9">DSM 23606</strain>
    </source>
</reference>
<feature type="domain" description="HAMP" evidence="7">
    <location>
        <begin position="443"/>
        <end position="495"/>
    </location>
</feature>
<dbReference type="Pfam" id="PF00672">
    <property type="entry name" value="HAMP"/>
    <property type="match status" value="1"/>
</dbReference>
<evidence type="ECO:0000256" key="2">
    <source>
        <dbReference type="ARBA" id="ARBA00023224"/>
    </source>
</evidence>
<dbReference type="Proteomes" id="UP000246569">
    <property type="component" value="Unassembled WGS sequence"/>
</dbReference>
<feature type="region of interest" description="Disordered" evidence="5">
    <location>
        <begin position="720"/>
        <end position="740"/>
    </location>
</feature>
<comment type="subcellular location">
    <subcellularLocation>
        <location evidence="1">Membrane</location>
    </subcellularLocation>
</comment>
<dbReference type="SUPFAM" id="SSF58104">
    <property type="entry name" value="Methyl-accepting chemotaxis protein (MCP) signaling domain"/>
    <property type="match status" value="1"/>
</dbReference>
<dbReference type="InterPro" id="IPR003660">
    <property type="entry name" value="HAMP_dom"/>
</dbReference>
<sequence>MLTPKLHSIRLKLIIVLLLIGTLPLIVAAGFSLRDAGRSLQSLADEGESALRQRVHNSLQSAAELKANGLDNYIESRIAALNAISKVPTLIEAMRALPAAVSELVATDRADPAQAQASDAAWRSFYSGELATVWQQQRGSAPPAQAWMSAADDTARVLQAHYLAANPKPYGDKAAWDGNGGSRSYERLHDRLQPLARELARNLGFADLSFIDLRDGRVIYSLGKSVAFGTSLTQGPFVDSPAGKVLAKLLEQRDPNITLISDIGAYQPDFGQPAAFLATYVTDGDAYVGVLLARLRLDQISALMANRTGMGEGAQTYLVGADGLPRSDLPLNTDYTVARALAEPQRLRLDAAPISAALRGESGIAEANDPAGQPAIYAYRPLRIGPLVNWALIAEAQRDSALAAISRMRHEAADAESANLHTTALVFGLSVVAIVLVAVLFGNAIARPLQRTAQVLSAVAGGDLRQHVEVKSRDEIGQMAEALNDTVSGIRQALNAEQVDWNAVAEARNEVGRISAMVENAPLGMIYTDAQELKVRYTNPAARAICERVCHPYLGVPLEMDGFPFLQLHPQPEVMRQALSAAGRETQHELLSVGPEFVQQSLAAVRNAGGTIIGYALTRQIVTERVAAERAAEAAHAREQADAAALQGKVQHLLGSVEVASRGDLTVEVPVRGGDAIGRIGEGLAELLGRLRGSIGTIANNTHEVASAASQLIQLSAHMGDDAREGSSQTQNAAGLADQSSARMQSVAAATEEMSASIREIARNSSEARLVADEAVASAQSATDIIRRLAESSAQIGTVVKLISSIAEQTNLLALNATIEAARAGEAGKGFAVVASEVKDLAKETARATDEITQSIAAIQTDSGAAAQAVDSIAAVIARISEIQTTVAAAVEEQTAVTADIAQSVGQASADTATITRGMQTLNDTTGRTAQSSGEVRAAADRLAQMADELGRLVEQFRYQPRGAHAAA</sequence>
<dbReference type="PANTHER" id="PTHR32089">
    <property type="entry name" value="METHYL-ACCEPTING CHEMOTAXIS PROTEIN MCPB"/>
    <property type="match status" value="1"/>
</dbReference>
<dbReference type="SMART" id="SM00304">
    <property type="entry name" value="HAMP"/>
    <property type="match status" value="3"/>
</dbReference>
<protein>
    <submittedName>
        <fullName evidence="8">Methyl-accepting chemotaxis protein</fullName>
    </submittedName>
</protein>
<dbReference type="GO" id="GO:0006935">
    <property type="term" value="P:chemotaxis"/>
    <property type="evidence" value="ECO:0007669"/>
    <property type="project" value="UniProtKB-ARBA"/>
</dbReference>
<dbReference type="SUPFAM" id="SSF55785">
    <property type="entry name" value="PYP-like sensor domain (PAS domain)"/>
    <property type="match status" value="1"/>
</dbReference>
<feature type="domain" description="Methyl-accepting transducer" evidence="6">
    <location>
        <begin position="708"/>
        <end position="944"/>
    </location>
</feature>
<dbReference type="SMART" id="SM00283">
    <property type="entry name" value="MA"/>
    <property type="match status" value="1"/>
</dbReference>
<dbReference type="Gene3D" id="6.10.340.10">
    <property type="match status" value="1"/>
</dbReference>
<dbReference type="Pfam" id="PF00015">
    <property type="entry name" value="MCPsignal"/>
    <property type="match status" value="1"/>
</dbReference>
<dbReference type="AlphaFoldDB" id="A0A317MYF0"/>
<dbReference type="GO" id="GO:0007165">
    <property type="term" value="P:signal transduction"/>
    <property type="evidence" value="ECO:0007669"/>
    <property type="project" value="UniProtKB-KW"/>
</dbReference>
<dbReference type="Gene3D" id="3.30.450.20">
    <property type="entry name" value="PAS domain"/>
    <property type="match status" value="2"/>
</dbReference>
<comment type="similarity">
    <text evidence="3">Belongs to the methyl-accepting chemotaxis (MCP) protein family.</text>
</comment>
<gene>
    <name evidence="8" type="ORF">C7443_102372</name>
</gene>
<dbReference type="EMBL" id="QGTJ01000002">
    <property type="protein sequence ID" value="PWV64719.1"/>
    <property type="molecule type" value="Genomic_DNA"/>
</dbReference>
<dbReference type="CDD" id="cd18774">
    <property type="entry name" value="PDC2_HK_sensor"/>
    <property type="match status" value="1"/>
</dbReference>
<feature type="domain" description="HAMP" evidence="7">
    <location>
        <begin position="644"/>
        <end position="696"/>
    </location>
</feature>
<dbReference type="InterPro" id="IPR035965">
    <property type="entry name" value="PAS-like_dom_sf"/>
</dbReference>
<dbReference type="CDD" id="cd06225">
    <property type="entry name" value="HAMP"/>
    <property type="match status" value="1"/>
</dbReference>
<organism evidence="8 9">
    <name type="scientific">Plasticicumulans acidivorans</name>
    <dbReference type="NCBI Taxonomy" id="886464"/>
    <lineage>
        <taxon>Bacteria</taxon>
        <taxon>Pseudomonadati</taxon>
        <taxon>Pseudomonadota</taxon>
        <taxon>Gammaproteobacteria</taxon>
        <taxon>Candidatus Competibacteraceae</taxon>
        <taxon>Plasticicumulans</taxon>
    </lineage>
</organism>
<evidence type="ECO:0000313" key="9">
    <source>
        <dbReference type="Proteomes" id="UP000246569"/>
    </source>
</evidence>
<name>A0A317MYF0_9GAMM</name>
<dbReference type="PROSITE" id="PS50111">
    <property type="entry name" value="CHEMOTAXIS_TRANSDUC_2"/>
    <property type="match status" value="1"/>
</dbReference>
<evidence type="ECO:0000259" key="7">
    <source>
        <dbReference type="PROSITE" id="PS50885"/>
    </source>
</evidence>
<keyword evidence="2 4" id="KW-0807">Transducer</keyword>
<dbReference type="Gene3D" id="1.10.287.950">
    <property type="entry name" value="Methyl-accepting chemotaxis protein"/>
    <property type="match status" value="1"/>
</dbReference>
<evidence type="ECO:0000256" key="3">
    <source>
        <dbReference type="ARBA" id="ARBA00029447"/>
    </source>
</evidence>
<dbReference type="SUPFAM" id="SSF158472">
    <property type="entry name" value="HAMP domain-like"/>
    <property type="match status" value="1"/>
</dbReference>
<dbReference type="GO" id="GO:0016020">
    <property type="term" value="C:membrane"/>
    <property type="evidence" value="ECO:0007669"/>
    <property type="project" value="UniProtKB-SubCell"/>
</dbReference>
<evidence type="ECO:0000256" key="1">
    <source>
        <dbReference type="ARBA" id="ARBA00004370"/>
    </source>
</evidence>
<evidence type="ECO:0000259" key="6">
    <source>
        <dbReference type="PROSITE" id="PS50111"/>
    </source>
</evidence>
<accession>A0A317MYF0</accession>
<keyword evidence="9" id="KW-1185">Reference proteome</keyword>
<comment type="caution">
    <text evidence="8">The sequence shown here is derived from an EMBL/GenBank/DDBJ whole genome shotgun (WGS) entry which is preliminary data.</text>
</comment>
<evidence type="ECO:0000256" key="4">
    <source>
        <dbReference type="PROSITE-ProRule" id="PRU00284"/>
    </source>
</evidence>
<evidence type="ECO:0000256" key="5">
    <source>
        <dbReference type="SAM" id="MobiDB-lite"/>
    </source>
</evidence>
<dbReference type="PROSITE" id="PS50885">
    <property type="entry name" value="HAMP"/>
    <property type="match status" value="2"/>
</dbReference>
<dbReference type="PANTHER" id="PTHR32089:SF112">
    <property type="entry name" value="LYSOZYME-LIKE PROTEIN-RELATED"/>
    <property type="match status" value="1"/>
</dbReference>